<evidence type="ECO:0000256" key="1">
    <source>
        <dbReference type="SAM" id="SignalP"/>
    </source>
</evidence>
<sequence length="402" mass="45433">MWKCKWIFLFLIPQILSAEGFQKGNLMLFGSGSYGLGMSSGSLERYTETYNFPTYLFYRDGVSPEARNFYFYALTEFNSDQVQLNSHLGEMGVQYALFKYVSIGLTGVYQSIEASNLRQLEPTFVLLAANQLQRQYPSSSYNDSLSSAELLSFLIRKDQRISSITTGNLDFGIHFLPNSVFDPYIRFGGGIGNERQSGGNVQRFFAGLGLRFHFASYFLFLEALTTNTYIVDYKAQVNAFRNRGNFEESFVSLGFGKQFSLVSTTEEPNVAPAVQTLEKTQQAESPPPGIKTFSFLANEIFEPKTTRVHVEGRAKLDALARSFTIEYPQYEILIINYVAPIPGTEEEDPLHEQFGINRSFAIFQILREKNIPAARIVNATAGSTRYELDSSERVLFELRAKP</sequence>
<reference evidence="3" key="1">
    <citation type="submission" date="2018-10" db="EMBL/GenBank/DDBJ databases">
        <authorList>
            <person name="Vincent A.T."/>
            <person name="Schiettekatte O."/>
            <person name="Bourhy P."/>
            <person name="Veyrier F.J."/>
            <person name="Picardeau M."/>
        </authorList>
    </citation>
    <scope>NUCLEOTIDE SEQUENCE</scope>
    <source>
        <strain evidence="3">201800281</strain>
    </source>
</reference>
<gene>
    <name evidence="2" type="ORF">EHQ23_11295</name>
    <name evidence="3" type="ORF">EHQ26_12900</name>
</gene>
<dbReference type="OrthoDB" id="328140at2"/>
<comment type="caution">
    <text evidence="2">The sequence shown here is derived from an EMBL/GenBank/DDBJ whole genome shotgun (WGS) entry which is preliminary data.</text>
</comment>
<evidence type="ECO:0000313" key="5">
    <source>
        <dbReference type="Proteomes" id="UP000297918"/>
    </source>
</evidence>
<dbReference type="Proteomes" id="UP000297394">
    <property type="component" value="Unassembled WGS sequence"/>
</dbReference>
<name>A0A4R9IP34_9LEPT</name>
<evidence type="ECO:0000313" key="2">
    <source>
        <dbReference type="EMBL" id="TGK85242.1"/>
    </source>
</evidence>
<dbReference type="InterPro" id="IPR036737">
    <property type="entry name" value="OmpA-like_sf"/>
</dbReference>
<evidence type="ECO:0008006" key="6">
    <source>
        <dbReference type="Google" id="ProtNLM"/>
    </source>
</evidence>
<evidence type="ECO:0000313" key="3">
    <source>
        <dbReference type="EMBL" id="TGK91004.1"/>
    </source>
</evidence>
<keyword evidence="1" id="KW-0732">Signal</keyword>
<proteinExistence type="predicted"/>
<dbReference type="RefSeq" id="WP_135748051.1">
    <property type="nucleotide sequence ID" value="NZ_RQFL01000024.1"/>
</dbReference>
<dbReference type="AlphaFoldDB" id="A0A4R9IP34"/>
<reference evidence="4 5" key="2">
    <citation type="journal article" date="2019" name="PLoS Negl. Trop. Dis.">
        <title>Revisiting the worldwide diversity of Leptospira species in the environment.</title>
        <authorList>
            <person name="Vincent A.T."/>
            <person name="Schiettekatte O."/>
            <person name="Bourhy P."/>
            <person name="Veyrier F.J."/>
            <person name="Picardeau M."/>
        </authorList>
    </citation>
    <scope>NUCLEOTIDE SEQUENCE [LARGE SCALE GENOMIC DNA]</scope>
    <source>
        <strain evidence="2 4">201800280</strain>
        <strain evidence="5">201800281</strain>
    </source>
</reference>
<protein>
    <recommendedName>
        <fullName evidence="6">OmpA-like domain-containing protein</fullName>
    </recommendedName>
</protein>
<dbReference type="Gene3D" id="3.30.1330.60">
    <property type="entry name" value="OmpA-like domain"/>
    <property type="match status" value="1"/>
</dbReference>
<dbReference type="EMBL" id="RQFM01000022">
    <property type="protein sequence ID" value="TGK85242.1"/>
    <property type="molecule type" value="Genomic_DNA"/>
</dbReference>
<feature type="signal peptide" evidence="1">
    <location>
        <begin position="1"/>
        <end position="18"/>
    </location>
</feature>
<feature type="chain" id="PRO_5043195396" description="OmpA-like domain-containing protein" evidence="1">
    <location>
        <begin position="19"/>
        <end position="402"/>
    </location>
</feature>
<organism evidence="2 4">
    <name type="scientific">Leptospira bourretii</name>
    <dbReference type="NCBI Taxonomy" id="2484962"/>
    <lineage>
        <taxon>Bacteria</taxon>
        <taxon>Pseudomonadati</taxon>
        <taxon>Spirochaetota</taxon>
        <taxon>Spirochaetia</taxon>
        <taxon>Leptospirales</taxon>
        <taxon>Leptospiraceae</taxon>
        <taxon>Leptospira</taxon>
    </lineage>
</organism>
<keyword evidence="5" id="KW-1185">Reference proteome</keyword>
<accession>A0A4R9IP34</accession>
<dbReference type="Proteomes" id="UP000297918">
    <property type="component" value="Unassembled WGS sequence"/>
</dbReference>
<evidence type="ECO:0000313" key="4">
    <source>
        <dbReference type="Proteomes" id="UP000297394"/>
    </source>
</evidence>
<dbReference type="SUPFAM" id="SSF103088">
    <property type="entry name" value="OmpA-like"/>
    <property type="match status" value="1"/>
</dbReference>
<dbReference type="EMBL" id="RQFL01000024">
    <property type="protein sequence ID" value="TGK91004.1"/>
    <property type="molecule type" value="Genomic_DNA"/>
</dbReference>